<reference evidence="2" key="1">
    <citation type="submission" date="2016-10" db="EMBL/GenBank/DDBJ databases">
        <authorList>
            <person name="de Groot N.N."/>
        </authorList>
    </citation>
    <scope>NUCLEOTIDE SEQUENCE</scope>
</reference>
<dbReference type="InterPro" id="IPR036641">
    <property type="entry name" value="HPT_dom_sf"/>
</dbReference>
<feature type="domain" description="Response regulatory" evidence="1">
    <location>
        <begin position="113"/>
        <end position="215"/>
    </location>
</feature>
<protein>
    <submittedName>
        <fullName evidence="2">SENSORY TRANSDUCTION HISTIDINE KINASE</fullName>
    </submittedName>
</protein>
<dbReference type="InterPro" id="IPR011006">
    <property type="entry name" value="CheY-like_superfamily"/>
</dbReference>
<proteinExistence type="predicted"/>
<dbReference type="Gene3D" id="3.40.50.2300">
    <property type="match status" value="1"/>
</dbReference>
<dbReference type="SUPFAM" id="SSF47226">
    <property type="entry name" value="Histidine-containing phosphotransfer domain, HPT domain"/>
    <property type="match status" value="1"/>
</dbReference>
<dbReference type="GO" id="GO:0016301">
    <property type="term" value="F:kinase activity"/>
    <property type="evidence" value="ECO:0007669"/>
    <property type="project" value="UniProtKB-KW"/>
</dbReference>
<evidence type="ECO:0000259" key="1">
    <source>
        <dbReference type="PROSITE" id="PS50110"/>
    </source>
</evidence>
<name>A0A1W1CEM9_9ZZZZ</name>
<organism evidence="2">
    <name type="scientific">hydrothermal vent metagenome</name>
    <dbReference type="NCBI Taxonomy" id="652676"/>
    <lineage>
        <taxon>unclassified sequences</taxon>
        <taxon>metagenomes</taxon>
        <taxon>ecological metagenomes</taxon>
    </lineage>
</organism>
<dbReference type="InterPro" id="IPR001789">
    <property type="entry name" value="Sig_transdc_resp-reg_receiver"/>
</dbReference>
<dbReference type="PROSITE" id="PS50110">
    <property type="entry name" value="RESPONSE_REGULATORY"/>
    <property type="match status" value="1"/>
</dbReference>
<dbReference type="EMBL" id="FPHE01000130">
    <property type="protein sequence ID" value="SFV64175.1"/>
    <property type="molecule type" value="Genomic_DNA"/>
</dbReference>
<keyword evidence="2" id="KW-0418">Kinase</keyword>
<dbReference type="SUPFAM" id="SSF52172">
    <property type="entry name" value="CheY-like"/>
    <property type="match status" value="1"/>
</dbReference>
<dbReference type="GO" id="GO:0000160">
    <property type="term" value="P:phosphorelay signal transduction system"/>
    <property type="evidence" value="ECO:0007669"/>
    <property type="project" value="InterPro"/>
</dbReference>
<evidence type="ECO:0000313" key="2">
    <source>
        <dbReference type="EMBL" id="SFV64175.1"/>
    </source>
</evidence>
<gene>
    <name evidence="2" type="ORF">MNB_SV-12-1434</name>
</gene>
<dbReference type="Gene3D" id="1.20.120.160">
    <property type="entry name" value="HPT domain"/>
    <property type="match status" value="1"/>
</dbReference>
<sequence>MSSEINLPSFQHIDTTLGLKYLNGNRKLYLKILNNFLDRYQNLKIEDLNSKNLKDTMHTIKGLSSTLGMVYLSSLAKIIHETSNREKLFEFSKTLALIIDELQIKLKEERASTILIIDNISSDIDILVEFLGDEYDLIVTLNEIDALEIITKEDISIVLLYTNINLSEIYKTLKKRAIPVIFMVDSLDCNMIEYADYIEKPFNKNKLKKCIKKYFKFNNIG</sequence>
<keyword evidence="2" id="KW-0808">Transferase</keyword>
<accession>A0A1W1CEM9</accession>
<dbReference type="AlphaFoldDB" id="A0A1W1CEM9"/>